<evidence type="ECO:0000313" key="3">
    <source>
        <dbReference type="Proteomes" id="UP000557193"/>
    </source>
</evidence>
<proteinExistence type="predicted"/>
<organism evidence="2 3">
    <name type="scientific">Pseudomonas fluvialis</name>
    <dbReference type="NCBI Taxonomy" id="1793966"/>
    <lineage>
        <taxon>Bacteria</taxon>
        <taxon>Pseudomonadati</taxon>
        <taxon>Pseudomonadota</taxon>
        <taxon>Gammaproteobacteria</taxon>
        <taxon>Pseudomonadales</taxon>
        <taxon>Pseudomonadaceae</taxon>
        <taxon>Pseudomonas</taxon>
    </lineage>
</organism>
<dbReference type="SUPFAM" id="SSF48403">
    <property type="entry name" value="Ankyrin repeat"/>
    <property type="match status" value="1"/>
</dbReference>
<dbReference type="RefSeq" id="WP_184684922.1">
    <property type="nucleotide sequence ID" value="NZ_JACHLL010000006.1"/>
</dbReference>
<dbReference type="EMBL" id="JACHLL010000006">
    <property type="protein sequence ID" value="MBB6343017.1"/>
    <property type="molecule type" value="Genomic_DNA"/>
</dbReference>
<sequence>MATLTREDLLEKLENIEFYDEVKADLDFYLSHYILTKDLPSIQKLLAAGANPNPENDLDDYILYLLHEYQVEKSTRGTLILEITEMLLKYGANPNRVTTNNLRAYDYSVTQHKCAEFSQLLK</sequence>
<evidence type="ECO:0008006" key="4">
    <source>
        <dbReference type="Google" id="ProtNLM"/>
    </source>
</evidence>
<dbReference type="InterPro" id="IPR036770">
    <property type="entry name" value="Ankyrin_rpt-contain_sf"/>
</dbReference>
<dbReference type="Proteomes" id="UP000557193">
    <property type="component" value="Unassembled WGS sequence"/>
</dbReference>
<name>A0A7X0BU99_9PSED</name>
<protein>
    <recommendedName>
        <fullName evidence="4">Ankyrin repeat domain-containing protein</fullName>
    </recommendedName>
</protein>
<comment type="caution">
    <text evidence="2">The sequence shown here is derived from an EMBL/GenBank/DDBJ whole genome shotgun (WGS) entry which is preliminary data.</text>
</comment>
<dbReference type="AlphaFoldDB" id="A0A7X0BU99"/>
<dbReference type="Gene3D" id="1.25.40.20">
    <property type="entry name" value="Ankyrin repeat-containing domain"/>
    <property type="match status" value="1"/>
</dbReference>
<reference evidence="2 3" key="1">
    <citation type="submission" date="2020-08" db="EMBL/GenBank/DDBJ databases">
        <title>Functional genomics of gut bacteria from endangered species of beetles.</title>
        <authorList>
            <person name="Carlos-Shanley C."/>
        </authorList>
    </citation>
    <scope>NUCLEOTIDE SEQUENCE [LARGE SCALE GENOMIC DNA]</scope>
    <source>
        <strain evidence="2 3">S00202</strain>
    </source>
</reference>
<gene>
    <name evidence="1" type="ORF">HNP49_003199</name>
    <name evidence="2" type="ORF">HNP49_003205</name>
</gene>
<keyword evidence="3" id="KW-1185">Reference proteome</keyword>
<evidence type="ECO:0000313" key="1">
    <source>
        <dbReference type="EMBL" id="MBB6343011.1"/>
    </source>
</evidence>
<evidence type="ECO:0000313" key="2">
    <source>
        <dbReference type="EMBL" id="MBB6343017.1"/>
    </source>
</evidence>
<accession>A0A7X0BU99</accession>
<dbReference type="EMBL" id="JACHLL010000006">
    <property type="protein sequence ID" value="MBB6343011.1"/>
    <property type="molecule type" value="Genomic_DNA"/>
</dbReference>